<feature type="region of interest" description="Disordered" evidence="1">
    <location>
        <begin position="147"/>
        <end position="169"/>
    </location>
</feature>
<proteinExistence type="predicted"/>
<gene>
    <name evidence="2" type="ORF">Tco_0656800</name>
</gene>
<name>A0ABQ4XA06_9ASTR</name>
<evidence type="ECO:0000313" key="2">
    <source>
        <dbReference type="EMBL" id="GJS62016.1"/>
    </source>
</evidence>
<feature type="compositionally biased region" description="Polar residues" evidence="1">
    <location>
        <begin position="90"/>
        <end position="108"/>
    </location>
</feature>
<comment type="caution">
    <text evidence="2">The sequence shown here is derived from an EMBL/GenBank/DDBJ whole genome shotgun (WGS) entry which is preliminary data.</text>
</comment>
<organism evidence="2 3">
    <name type="scientific">Tanacetum coccineum</name>
    <dbReference type="NCBI Taxonomy" id="301880"/>
    <lineage>
        <taxon>Eukaryota</taxon>
        <taxon>Viridiplantae</taxon>
        <taxon>Streptophyta</taxon>
        <taxon>Embryophyta</taxon>
        <taxon>Tracheophyta</taxon>
        <taxon>Spermatophyta</taxon>
        <taxon>Magnoliopsida</taxon>
        <taxon>eudicotyledons</taxon>
        <taxon>Gunneridae</taxon>
        <taxon>Pentapetalae</taxon>
        <taxon>asterids</taxon>
        <taxon>campanulids</taxon>
        <taxon>Asterales</taxon>
        <taxon>Asteraceae</taxon>
        <taxon>Asteroideae</taxon>
        <taxon>Anthemideae</taxon>
        <taxon>Anthemidinae</taxon>
        <taxon>Tanacetum</taxon>
    </lineage>
</organism>
<reference evidence="2" key="1">
    <citation type="journal article" date="2022" name="Int. J. Mol. Sci.">
        <title>Draft Genome of Tanacetum Coccineum: Genomic Comparison of Closely Related Tanacetum-Family Plants.</title>
        <authorList>
            <person name="Yamashiro T."/>
            <person name="Shiraishi A."/>
            <person name="Nakayama K."/>
            <person name="Satake H."/>
        </authorList>
    </citation>
    <scope>NUCLEOTIDE SEQUENCE</scope>
</reference>
<protein>
    <submittedName>
        <fullName evidence="2">Uncharacterized protein</fullName>
    </submittedName>
</protein>
<feature type="compositionally biased region" description="Basic and acidic residues" evidence="1">
    <location>
        <begin position="152"/>
        <end position="169"/>
    </location>
</feature>
<sequence length="218" mass="24469">MSATRRCWIGQEFHSGKSRERSTTDIAKTNDLNAGVQVQDLEETIRHKPNKVEAFQTSMVATFEEHEQQENQDNLNEISKEKDNAKPPISTDTFGSNGGNDSRTSGSETPAKEVVDNGIKIEVVVGLPEEFQEGDMVDALSRVEQKSSGNWKELDNESEDRKVERDAKREGEPTILATFSSDQGITIWDPRIKSAFQDDTLRARWFRRSGECYALGLG</sequence>
<keyword evidence="3" id="KW-1185">Reference proteome</keyword>
<evidence type="ECO:0000256" key="1">
    <source>
        <dbReference type="SAM" id="MobiDB-lite"/>
    </source>
</evidence>
<reference evidence="2" key="2">
    <citation type="submission" date="2022-01" db="EMBL/GenBank/DDBJ databases">
        <authorList>
            <person name="Yamashiro T."/>
            <person name="Shiraishi A."/>
            <person name="Satake H."/>
            <person name="Nakayama K."/>
        </authorList>
    </citation>
    <scope>NUCLEOTIDE SEQUENCE</scope>
</reference>
<dbReference type="EMBL" id="BQNB010009331">
    <property type="protein sequence ID" value="GJS62016.1"/>
    <property type="molecule type" value="Genomic_DNA"/>
</dbReference>
<accession>A0ABQ4XA06</accession>
<evidence type="ECO:0000313" key="3">
    <source>
        <dbReference type="Proteomes" id="UP001151760"/>
    </source>
</evidence>
<feature type="region of interest" description="Disordered" evidence="1">
    <location>
        <begin position="61"/>
        <end position="113"/>
    </location>
</feature>
<dbReference type="Proteomes" id="UP001151760">
    <property type="component" value="Unassembled WGS sequence"/>
</dbReference>